<evidence type="ECO:0000313" key="1">
    <source>
        <dbReference type="Ensembl" id="ENSPTXP00000014912.1"/>
    </source>
</evidence>
<reference evidence="1" key="1">
    <citation type="submission" date="2025-08" db="UniProtKB">
        <authorList>
            <consortium name="Ensembl"/>
        </authorList>
    </citation>
    <scope>IDENTIFICATION</scope>
</reference>
<accession>A0A670YT33</accession>
<dbReference type="Proteomes" id="UP000472273">
    <property type="component" value="Unplaced"/>
</dbReference>
<sequence>MYLCYFFSPFILISNLLHFKLFLKHIFEIYSVMHYRFFPSIYKTNSQISEARSLVEFIFKIIVPSINKKGKKKQCFT</sequence>
<protein>
    <submittedName>
        <fullName evidence="1">Uncharacterized protein</fullName>
    </submittedName>
</protein>
<proteinExistence type="predicted"/>
<evidence type="ECO:0000313" key="2">
    <source>
        <dbReference type="Proteomes" id="UP000472273"/>
    </source>
</evidence>
<dbReference type="Ensembl" id="ENSPTXT00000015378.1">
    <property type="protein sequence ID" value="ENSPTXP00000014912.1"/>
    <property type="gene ID" value="ENSPTXG00000010311.1"/>
</dbReference>
<keyword evidence="2" id="KW-1185">Reference proteome</keyword>
<dbReference type="AlphaFoldDB" id="A0A670YT33"/>
<organism evidence="1 2">
    <name type="scientific">Pseudonaja textilis</name>
    <name type="common">Eastern brown snake</name>
    <dbReference type="NCBI Taxonomy" id="8673"/>
    <lineage>
        <taxon>Eukaryota</taxon>
        <taxon>Metazoa</taxon>
        <taxon>Chordata</taxon>
        <taxon>Craniata</taxon>
        <taxon>Vertebrata</taxon>
        <taxon>Euteleostomi</taxon>
        <taxon>Lepidosauria</taxon>
        <taxon>Squamata</taxon>
        <taxon>Bifurcata</taxon>
        <taxon>Unidentata</taxon>
        <taxon>Episquamata</taxon>
        <taxon>Toxicofera</taxon>
        <taxon>Serpentes</taxon>
        <taxon>Colubroidea</taxon>
        <taxon>Elapidae</taxon>
        <taxon>Hydrophiinae</taxon>
        <taxon>Pseudonaja</taxon>
    </lineage>
</organism>
<name>A0A670YT33_PSETE</name>
<reference evidence="1" key="2">
    <citation type="submission" date="2025-09" db="UniProtKB">
        <authorList>
            <consortium name="Ensembl"/>
        </authorList>
    </citation>
    <scope>IDENTIFICATION</scope>
</reference>